<organism evidence="2">
    <name type="scientific">uncultured Caudovirales phage</name>
    <dbReference type="NCBI Taxonomy" id="2100421"/>
    <lineage>
        <taxon>Viruses</taxon>
        <taxon>Duplodnaviria</taxon>
        <taxon>Heunggongvirae</taxon>
        <taxon>Uroviricota</taxon>
        <taxon>Caudoviricetes</taxon>
        <taxon>Peduoviridae</taxon>
        <taxon>Maltschvirus</taxon>
        <taxon>Maltschvirus maltsch</taxon>
    </lineage>
</organism>
<dbReference type="GO" id="GO:0046556">
    <property type="term" value="F:alpha-L-arabinofuranosidase activity"/>
    <property type="evidence" value="ECO:0007669"/>
    <property type="project" value="InterPro"/>
</dbReference>
<dbReference type="GO" id="GO:0031221">
    <property type="term" value="P:arabinan metabolic process"/>
    <property type="evidence" value="ECO:0007669"/>
    <property type="project" value="InterPro"/>
</dbReference>
<dbReference type="InterPro" id="IPR015289">
    <property type="entry name" value="A-L-arabinofuranosidase_B_cat"/>
</dbReference>
<dbReference type="Pfam" id="PF09206">
    <property type="entry name" value="ArabFuran-catal"/>
    <property type="match status" value="1"/>
</dbReference>
<name>A0A6J5M5A0_9CAUD</name>
<dbReference type="EMBL" id="LR796397">
    <property type="protein sequence ID" value="CAB4141918.1"/>
    <property type="molecule type" value="Genomic_DNA"/>
</dbReference>
<proteinExistence type="predicted"/>
<gene>
    <name evidence="2" type="ORF">UFOVP428_25</name>
</gene>
<accession>A0A6J5M5A0</accession>
<sequence>MPDFGIFRGFNDKLFGNKLYAGQLPTQLGTIGSINFTPFLLDLYPNAAVAYSLRLLRSAYTGSAIRVRRSSDNTEQDIGFSVAGGLDTSALTSFCGSGNGFVTTWYDQSGNARNATQSTAGNQPQIVSSGSVILDGSKPLILPISGNSKFFFPLTLNTRYYSFAVLKSQSAFLTSLYGSTVGFDDIALIAHIDSTNTAIYSRATNSILRKNGLSFAPINRGQVYLGLASKSLIYENTNYNFAGATSALLGYNSGAVAMYAMQELIVYTNDPLSNISNIESNINSYYGIY</sequence>
<protein>
    <submittedName>
        <fullName evidence="2">Alpha-L-arabinofuranosidase B, catalytic</fullName>
    </submittedName>
</protein>
<feature type="domain" description="Alpha-L-arabinofuranosidase B catalytic" evidence="1">
    <location>
        <begin position="50"/>
        <end position="123"/>
    </location>
</feature>
<evidence type="ECO:0000313" key="2">
    <source>
        <dbReference type="EMBL" id="CAB4141918.1"/>
    </source>
</evidence>
<dbReference type="Gene3D" id="2.60.120.200">
    <property type="match status" value="1"/>
</dbReference>
<evidence type="ECO:0000259" key="1">
    <source>
        <dbReference type="Pfam" id="PF09206"/>
    </source>
</evidence>
<dbReference type="SUPFAM" id="SSF49899">
    <property type="entry name" value="Concanavalin A-like lectins/glucanases"/>
    <property type="match status" value="1"/>
</dbReference>
<reference evidence="2" key="1">
    <citation type="submission" date="2020-04" db="EMBL/GenBank/DDBJ databases">
        <authorList>
            <person name="Chiriac C."/>
            <person name="Salcher M."/>
            <person name="Ghai R."/>
            <person name="Kavagutti S V."/>
        </authorList>
    </citation>
    <scope>NUCLEOTIDE SEQUENCE</scope>
</reference>
<dbReference type="InterPro" id="IPR013320">
    <property type="entry name" value="ConA-like_dom_sf"/>
</dbReference>